<evidence type="ECO:0000256" key="4">
    <source>
        <dbReference type="ARBA" id="ARBA00022729"/>
    </source>
</evidence>
<comment type="similarity">
    <text evidence="8">Belongs to the BamA family.</text>
</comment>
<dbReference type="AlphaFoldDB" id="A0A2S2E4N0"/>
<evidence type="ECO:0000256" key="9">
    <source>
        <dbReference type="NCBIfam" id="TIGR03303"/>
    </source>
</evidence>
<evidence type="ECO:0000256" key="5">
    <source>
        <dbReference type="ARBA" id="ARBA00022737"/>
    </source>
</evidence>
<dbReference type="PANTHER" id="PTHR12815:SF23">
    <property type="entry name" value="OUTER MEMBRANE PROTEIN ASSEMBLY FACTOR BAMA"/>
    <property type="match status" value="1"/>
</dbReference>
<keyword evidence="7 8" id="KW-0998">Cell outer membrane</keyword>
<evidence type="ECO:0000313" key="12">
    <source>
        <dbReference type="EMBL" id="AWL12604.1"/>
    </source>
</evidence>
<dbReference type="EMBL" id="CP029347">
    <property type="protein sequence ID" value="AWL12604.1"/>
    <property type="molecule type" value="Genomic_DNA"/>
</dbReference>
<evidence type="ECO:0000256" key="7">
    <source>
        <dbReference type="ARBA" id="ARBA00023237"/>
    </source>
</evidence>
<dbReference type="InterPro" id="IPR039910">
    <property type="entry name" value="D15-like"/>
</dbReference>
<evidence type="ECO:0000259" key="11">
    <source>
        <dbReference type="PROSITE" id="PS51779"/>
    </source>
</evidence>
<dbReference type="Proteomes" id="UP000245728">
    <property type="component" value="Chromosome"/>
</dbReference>
<dbReference type="GO" id="GO:1990063">
    <property type="term" value="C:Bam protein complex"/>
    <property type="evidence" value="ECO:0007669"/>
    <property type="project" value="TreeGrafter"/>
</dbReference>
<sequence length="840" mass="94487">MVTLLSAPRSLEDKNYMKLKQVIAAGILFSGAVLASDNSSEFVVEDIRVQGLQRVALGAALTHLPVQVGDRLNDFRISQMIRSLYDSSHFERIRVLRDGNTLIVEVRERPTISNITFDGNDDIKDEQLNQSLDDSDVRVGEPLDKTVLTSIETGLQDFYYSIGKYNADVTAMVTPLPRNRVDLKLVFEEGDAAEIKQINIVGNKTFSDEELLGQIELQFDTPWWDFMSETRYQKQKLTGDMETLKSYYMDRGYLKYNLDSTQVSMTPDKSGVYIALNVTEGDQYRVSEVELVGDLLGHEDTIERILPLRADTMYNLAEVTYTEEFISKYLGRYGYAYPEVTTIPEVNDEDKTVKLTMSVDPGKRIYVRRINFTGNEVTADEVLRREVRQMEGAALSNQALEASKSRLSRLTYMEEVEFETVRLAGEDDQVDVEFSVKEQPSGSFNAGIGYGDRTKLSLQAGIQQNNFLGTGKQVGINLNSVSYQKSASLSYTDPYFTIDGISLGGNVFFSEFDAGSANLVQYKNKRWGVGLNLGYPVNEYNRLNYGITYISNEISQLQTYEQIRAFYDTFADPNNPDAGIQFDAFELSLGWRRSTLNRGVFPTAGSSQSLSTKVSTPNSDANYYKFMLDTKFYFPLDRAQKWSILTRLEAGYGNGYDEVNGNDQTLPFWENFRSGGNDTLRGFENNTVGPRPIYRQPTTVTGPDGSQIALGPDSDTIADPIARRLRSVGGNAMVTGGVELIFPTPFLDEEYSNSVRTSLFVDVGNVWDTEFDLDRYSELAQSEQDKLVDYSDPGRIRSSYGLSVQWISPMGPMTFSFARTMSEEPGDETKFFSFNIGKTF</sequence>
<evidence type="ECO:0000256" key="3">
    <source>
        <dbReference type="ARBA" id="ARBA00022692"/>
    </source>
</evidence>
<dbReference type="PIRSF" id="PIRSF006076">
    <property type="entry name" value="OM_assembly_OMP85"/>
    <property type="match status" value="1"/>
</dbReference>
<dbReference type="Gene3D" id="2.40.160.50">
    <property type="entry name" value="membrane protein fhac: a member of the omp85/tpsb transporter family"/>
    <property type="match status" value="1"/>
</dbReference>
<dbReference type="Pfam" id="PF01103">
    <property type="entry name" value="Omp85"/>
    <property type="match status" value="1"/>
</dbReference>
<dbReference type="GO" id="GO:0051205">
    <property type="term" value="P:protein insertion into membrane"/>
    <property type="evidence" value="ECO:0007669"/>
    <property type="project" value="UniProtKB-UniRule"/>
</dbReference>
<dbReference type="FunFam" id="2.40.160.50:FF:000001">
    <property type="entry name" value="Outer membrane protein assembly factor BamA"/>
    <property type="match status" value="1"/>
</dbReference>
<comment type="subunit">
    <text evidence="8">Part of the Bam complex.</text>
</comment>
<gene>
    <name evidence="8" type="primary">bamA</name>
    <name evidence="12" type="ORF">HMF8227_02146</name>
</gene>
<dbReference type="FunFam" id="3.10.20.310:FF:000002">
    <property type="entry name" value="Outer membrane protein assembly factor BamA"/>
    <property type="match status" value="1"/>
</dbReference>
<dbReference type="NCBIfam" id="TIGR03303">
    <property type="entry name" value="OM_YaeT"/>
    <property type="match status" value="1"/>
</dbReference>
<dbReference type="Gene3D" id="3.10.20.310">
    <property type="entry name" value="membrane protein fhac"/>
    <property type="match status" value="5"/>
</dbReference>
<dbReference type="FunFam" id="3.10.20.310:FF:000003">
    <property type="entry name" value="Outer membrane protein assembly factor BamA"/>
    <property type="match status" value="1"/>
</dbReference>
<evidence type="ECO:0000256" key="8">
    <source>
        <dbReference type="HAMAP-Rule" id="MF_01430"/>
    </source>
</evidence>
<dbReference type="Pfam" id="PF07244">
    <property type="entry name" value="POTRA"/>
    <property type="match status" value="4"/>
</dbReference>
<reference evidence="12 13" key="1">
    <citation type="submission" date="2018-05" db="EMBL/GenBank/DDBJ databases">
        <title>Salinimonas sp. HMF8227 Genome sequencing and assembly.</title>
        <authorList>
            <person name="Kang H."/>
            <person name="Kang J."/>
            <person name="Cha I."/>
            <person name="Kim H."/>
            <person name="Joh K."/>
        </authorList>
    </citation>
    <scope>NUCLEOTIDE SEQUENCE [LARGE SCALE GENOMIC DNA]</scope>
    <source>
        <strain evidence="12 13">HMF8227</strain>
    </source>
</reference>
<evidence type="ECO:0000313" key="13">
    <source>
        <dbReference type="Proteomes" id="UP000245728"/>
    </source>
</evidence>
<keyword evidence="3 8" id="KW-0812">Transmembrane</keyword>
<name>A0A2S2E4N0_9ALTE</name>
<dbReference type="InterPro" id="IPR010827">
    <property type="entry name" value="BamA/TamA_POTRA"/>
</dbReference>
<dbReference type="InterPro" id="IPR023707">
    <property type="entry name" value="OM_assembly_BamA"/>
</dbReference>
<evidence type="ECO:0000256" key="2">
    <source>
        <dbReference type="ARBA" id="ARBA00022452"/>
    </source>
</evidence>
<keyword evidence="4 8" id="KW-0732">Signal</keyword>
<dbReference type="GO" id="GO:0043165">
    <property type="term" value="P:Gram-negative-bacterium-type cell outer membrane assembly"/>
    <property type="evidence" value="ECO:0007669"/>
    <property type="project" value="UniProtKB-UniRule"/>
</dbReference>
<keyword evidence="6 8" id="KW-0472">Membrane</keyword>
<feature type="domain" description="POTRA" evidence="11">
    <location>
        <begin position="284"/>
        <end position="362"/>
    </location>
</feature>
<dbReference type="PROSITE" id="PS51779">
    <property type="entry name" value="POTRA"/>
    <property type="match status" value="5"/>
</dbReference>
<dbReference type="InterPro" id="IPR034746">
    <property type="entry name" value="POTRA"/>
</dbReference>
<accession>A0A2S2E4N0</accession>
<feature type="domain" description="POTRA" evidence="11">
    <location>
        <begin position="193"/>
        <end position="281"/>
    </location>
</feature>
<keyword evidence="2 8" id="KW-1134">Transmembrane beta strand</keyword>
<feature type="region of interest" description="Disordered" evidence="10">
    <location>
        <begin position="686"/>
        <end position="706"/>
    </location>
</feature>
<evidence type="ECO:0000256" key="1">
    <source>
        <dbReference type="ARBA" id="ARBA00004370"/>
    </source>
</evidence>
<feature type="domain" description="POTRA" evidence="11">
    <location>
        <begin position="42"/>
        <end position="109"/>
    </location>
</feature>
<dbReference type="KEGG" id="salh:HMF8227_02146"/>
<protein>
    <recommendedName>
        <fullName evidence="8 9">Outer membrane protein assembly factor BamA</fullName>
    </recommendedName>
</protein>
<dbReference type="InterPro" id="IPR000184">
    <property type="entry name" value="Bac_surfAg_D15"/>
</dbReference>
<organism evidence="12 13">
    <name type="scientific">Saliniradius amylolyticus</name>
    <dbReference type="NCBI Taxonomy" id="2183582"/>
    <lineage>
        <taxon>Bacteria</taxon>
        <taxon>Pseudomonadati</taxon>
        <taxon>Pseudomonadota</taxon>
        <taxon>Gammaproteobacteria</taxon>
        <taxon>Alteromonadales</taxon>
        <taxon>Alteromonadaceae</taxon>
        <taxon>Saliniradius</taxon>
    </lineage>
</organism>
<feature type="domain" description="POTRA" evidence="11">
    <location>
        <begin position="110"/>
        <end position="190"/>
    </location>
</feature>
<proteinExistence type="inferred from homology"/>
<evidence type="ECO:0000256" key="6">
    <source>
        <dbReference type="ARBA" id="ARBA00023136"/>
    </source>
</evidence>
<comment type="subcellular location">
    <subcellularLocation>
        <location evidence="8">Cell outer membrane</location>
    </subcellularLocation>
    <subcellularLocation>
        <location evidence="1">Membrane</location>
    </subcellularLocation>
</comment>
<evidence type="ECO:0000256" key="10">
    <source>
        <dbReference type="SAM" id="MobiDB-lite"/>
    </source>
</evidence>
<dbReference type="HAMAP" id="MF_01430">
    <property type="entry name" value="OM_assembly_BamA"/>
    <property type="match status" value="1"/>
</dbReference>
<keyword evidence="13" id="KW-1185">Reference proteome</keyword>
<keyword evidence="5 8" id="KW-0677">Repeat</keyword>
<comment type="function">
    <text evidence="8">Part of the outer membrane protein assembly complex, which is involved in assembly and insertion of beta-barrel proteins into the outer membrane.</text>
</comment>
<dbReference type="PANTHER" id="PTHR12815">
    <property type="entry name" value="SORTING AND ASSEMBLY MACHINERY SAMM50 PROTEIN FAMILY MEMBER"/>
    <property type="match status" value="1"/>
</dbReference>
<feature type="domain" description="POTRA" evidence="11">
    <location>
        <begin position="365"/>
        <end position="439"/>
    </location>
</feature>